<evidence type="ECO:0000313" key="2">
    <source>
        <dbReference type="Proteomes" id="UP000002282"/>
    </source>
</evidence>
<name>A0A0R1E7J4_DROYA</name>
<sequence length="27" mass="3035">MRVNIVSGSILLVVQTEGMPNILRKEH</sequence>
<dbReference type="AlphaFoldDB" id="A0A0R1E7J4"/>
<organism evidence="1 2">
    <name type="scientific">Drosophila yakuba</name>
    <name type="common">Fruit fly</name>
    <dbReference type="NCBI Taxonomy" id="7245"/>
    <lineage>
        <taxon>Eukaryota</taxon>
        <taxon>Metazoa</taxon>
        <taxon>Ecdysozoa</taxon>
        <taxon>Arthropoda</taxon>
        <taxon>Hexapoda</taxon>
        <taxon>Insecta</taxon>
        <taxon>Pterygota</taxon>
        <taxon>Neoptera</taxon>
        <taxon>Endopterygota</taxon>
        <taxon>Diptera</taxon>
        <taxon>Brachycera</taxon>
        <taxon>Muscomorpha</taxon>
        <taxon>Ephydroidea</taxon>
        <taxon>Drosophilidae</taxon>
        <taxon>Drosophila</taxon>
        <taxon>Sophophora</taxon>
    </lineage>
</organism>
<dbReference type="Proteomes" id="UP000002282">
    <property type="component" value="Chromosome 3R"/>
</dbReference>
<reference evidence="1 2" key="2">
    <citation type="journal article" date="2007" name="PLoS Biol.">
        <title>Principles of genome evolution in the Drosophila melanogaster species group.</title>
        <authorList>
            <person name="Ranz J.M."/>
            <person name="Maurin D."/>
            <person name="Chan Y.S."/>
            <person name="von Grotthuss M."/>
            <person name="Hillier L.W."/>
            <person name="Roote J."/>
            <person name="Ashburner M."/>
            <person name="Bergman C.M."/>
        </authorList>
    </citation>
    <scope>NUCLEOTIDE SEQUENCE [LARGE SCALE GENOMIC DNA]</scope>
    <source>
        <strain evidence="2">Tai18E2 / Tucson 14021-0261.01</strain>
    </source>
</reference>
<proteinExistence type="predicted"/>
<evidence type="ECO:0000313" key="1">
    <source>
        <dbReference type="EMBL" id="KRK04131.1"/>
    </source>
</evidence>
<keyword evidence="2" id="KW-1185">Reference proteome</keyword>
<gene>
    <name evidence="1" type="primary">Dyak\GE27608</name>
    <name evidence="1" type="synonym">GE27608</name>
    <name evidence="1" type="ORF">Dyak_GE27608</name>
</gene>
<protein>
    <submittedName>
        <fullName evidence="1">Uncharacterized protein</fullName>
    </submittedName>
</protein>
<accession>A0A0R1E7J4</accession>
<dbReference type="EMBL" id="CM000160">
    <property type="protein sequence ID" value="KRK04131.1"/>
    <property type="molecule type" value="Genomic_DNA"/>
</dbReference>
<dbReference type="KEGG" id="dya:Dyak_GE27608"/>
<reference evidence="1 2" key="1">
    <citation type="journal article" date="2007" name="Nature">
        <title>Evolution of genes and genomes on the Drosophila phylogeny.</title>
        <authorList>
            <consortium name="Drosophila 12 Genomes Consortium"/>
            <person name="Clark A.G."/>
            <person name="Eisen M.B."/>
            <person name="Smith D.R."/>
            <person name="Bergman C.M."/>
            <person name="Oliver B."/>
            <person name="Markow T.A."/>
            <person name="Kaufman T.C."/>
            <person name="Kellis M."/>
            <person name="Gelbart W."/>
            <person name="Iyer V.N."/>
            <person name="Pollard D.A."/>
            <person name="Sackton T.B."/>
            <person name="Larracuente A.M."/>
            <person name="Singh N.D."/>
            <person name="Abad J.P."/>
            <person name="Abt D.N."/>
            <person name="Adryan B."/>
            <person name="Aguade M."/>
            <person name="Akashi H."/>
            <person name="Anderson W.W."/>
            <person name="Aquadro C.F."/>
            <person name="Ardell D.H."/>
            <person name="Arguello R."/>
            <person name="Artieri C.G."/>
            <person name="Barbash D.A."/>
            <person name="Barker D."/>
            <person name="Barsanti P."/>
            <person name="Batterham P."/>
            <person name="Batzoglou S."/>
            <person name="Begun D."/>
            <person name="Bhutkar A."/>
            <person name="Blanco E."/>
            <person name="Bosak S.A."/>
            <person name="Bradley R.K."/>
            <person name="Brand A.D."/>
            <person name="Brent M.R."/>
            <person name="Brooks A.N."/>
            <person name="Brown R.H."/>
            <person name="Butlin R.K."/>
            <person name="Caggese C."/>
            <person name="Calvi B.R."/>
            <person name="Bernardo de Carvalho A."/>
            <person name="Caspi A."/>
            <person name="Castrezana S."/>
            <person name="Celniker S.E."/>
            <person name="Chang J.L."/>
            <person name="Chapple C."/>
            <person name="Chatterji S."/>
            <person name="Chinwalla A."/>
            <person name="Civetta A."/>
            <person name="Clifton S.W."/>
            <person name="Comeron J.M."/>
            <person name="Costello J.C."/>
            <person name="Coyne J.A."/>
            <person name="Daub J."/>
            <person name="David R.G."/>
            <person name="Delcher A.L."/>
            <person name="Delehaunty K."/>
            <person name="Do C.B."/>
            <person name="Ebling H."/>
            <person name="Edwards K."/>
            <person name="Eickbush T."/>
            <person name="Evans J.D."/>
            <person name="Filipski A."/>
            <person name="Findeiss S."/>
            <person name="Freyhult E."/>
            <person name="Fulton L."/>
            <person name="Fulton R."/>
            <person name="Garcia A.C."/>
            <person name="Gardiner A."/>
            <person name="Garfield D.A."/>
            <person name="Garvin B.E."/>
            <person name="Gibson G."/>
            <person name="Gilbert D."/>
            <person name="Gnerre S."/>
            <person name="Godfrey J."/>
            <person name="Good R."/>
            <person name="Gotea V."/>
            <person name="Gravely B."/>
            <person name="Greenberg A.J."/>
            <person name="Griffiths-Jones S."/>
            <person name="Gross S."/>
            <person name="Guigo R."/>
            <person name="Gustafson E.A."/>
            <person name="Haerty W."/>
            <person name="Hahn M.W."/>
            <person name="Halligan D.L."/>
            <person name="Halpern A.L."/>
            <person name="Halter G.M."/>
            <person name="Han M.V."/>
            <person name="Heger A."/>
            <person name="Hillier L."/>
            <person name="Hinrichs A.S."/>
            <person name="Holmes I."/>
            <person name="Hoskins R.A."/>
            <person name="Hubisz M.J."/>
            <person name="Hultmark D."/>
            <person name="Huntley M.A."/>
            <person name="Jaffe D.B."/>
            <person name="Jagadeeshan S."/>
            <person name="Jeck W.R."/>
            <person name="Johnson J."/>
            <person name="Jones C.D."/>
            <person name="Jordan W.C."/>
            <person name="Karpen G.H."/>
            <person name="Kataoka E."/>
            <person name="Keightley P.D."/>
            <person name="Kheradpour P."/>
            <person name="Kirkness E.F."/>
            <person name="Koerich L.B."/>
            <person name="Kristiansen K."/>
            <person name="Kudrna D."/>
            <person name="Kulathinal R.J."/>
            <person name="Kumar S."/>
            <person name="Kwok R."/>
            <person name="Lander E."/>
            <person name="Langley C.H."/>
            <person name="Lapoint R."/>
            <person name="Lazzaro B.P."/>
            <person name="Lee S.J."/>
            <person name="Levesque L."/>
            <person name="Li R."/>
            <person name="Lin C.F."/>
            <person name="Lin M.F."/>
            <person name="Lindblad-Toh K."/>
            <person name="Llopart A."/>
            <person name="Long M."/>
            <person name="Low L."/>
            <person name="Lozovsky E."/>
            <person name="Lu J."/>
            <person name="Luo M."/>
            <person name="Machado C.A."/>
            <person name="Makalowski W."/>
            <person name="Marzo M."/>
            <person name="Matsuda M."/>
            <person name="Matzkin L."/>
            <person name="McAllister B."/>
            <person name="McBride C.S."/>
            <person name="McKernan B."/>
            <person name="McKernan K."/>
            <person name="Mendez-Lago M."/>
            <person name="Minx P."/>
            <person name="Mollenhauer M.U."/>
            <person name="Montooth K."/>
            <person name="Mount S.M."/>
            <person name="Mu X."/>
            <person name="Myers E."/>
            <person name="Negre B."/>
            <person name="Newfeld S."/>
            <person name="Nielsen R."/>
            <person name="Noor M.A."/>
            <person name="O'Grady P."/>
            <person name="Pachter L."/>
            <person name="Papaceit M."/>
            <person name="Parisi M.J."/>
            <person name="Parisi M."/>
            <person name="Parts L."/>
            <person name="Pedersen J.S."/>
            <person name="Pesole G."/>
            <person name="Phillippy A.M."/>
            <person name="Ponting C.P."/>
            <person name="Pop M."/>
            <person name="Porcelli D."/>
            <person name="Powell J.R."/>
            <person name="Prohaska S."/>
            <person name="Pruitt K."/>
            <person name="Puig M."/>
            <person name="Quesneville H."/>
            <person name="Ram K.R."/>
            <person name="Rand D."/>
            <person name="Rasmussen M.D."/>
            <person name="Reed L.K."/>
            <person name="Reenan R."/>
            <person name="Reily A."/>
            <person name="Remington K.A."/>
            <person name="Rieger T.T."/>
            <person name="Ritchie M.G."/>
            <person name="Robin C."/>
            <person name="Rogers Y.H."/>
            <person name="Rohde C."/>
            <person name="Rozas J."/>
            <person name="Rubenfield M.J."/>
            <person name="Ruiz A."/>
            <person name="Russo S."/>
            <person name="Salzberg S.L."/>
            <person name="Sanchez-Gracia A."/>
            <person name="Saranga D.J."/>
            <person name="Sato H."/>
            <person name="Schaeffer S.W."/>
            <person name="Schatz M.C."/>
            <person name="Schlenke T."/>
            <person name="Schwartz R."/>
            <person name="Segarra C."/>
            <person name="Singh R.S."/>
            <person name="Sirot L."/>
            <person name="Sirota M."/>
            <person name="Sisneros N.B."/>
            <person name="Smith C.D."/>
            <person name="Smith T.F."/>
            <person name="Spieth J."/>
            <person name="Stage D.E."/>
            <person name="Stark A."/>
            <person name="Stephan W."/>
            <person name="Strausberg R.L."/>
            <person name="Strempel S."/>
            <person name="Sturgill D."/>
            <person name="Sutton G."/>
            <person name="Sutton G.G."/>
            <person name="Tao W."/>
            <person name="Teichmann S."/>
            <person name="Tobari Y.N."/>
            <person name="Tomimura Y."/>
            <person name="Tsolas J.M."/>
            <person name="Valente V.L."/>
            <person name="Venter E."/>
            <person name="Venter J.C."/>
            <person name="Vicario S."/>
            <person name="Vieira F.G."/>
            <person name="Vilella A.J."/>
            <person name="Villasante A."/>
            <person name="Walenz B."/>
            <person name="Wang J."/>
            <person name="Wasserman M."/>
            <person name="Watts T."/>
            <person name="Wilson D."/>
            <person name="Wilson R.K."/>
            <person name="Wing R.A."/>
            <person name="Wolfner M.F."/>
            <person name="Wong A."/>
            <person name="Wong G.K."/>
            <person name="Wu C.I."/>
            <person name="Wu G."/>
            <person name="Yamamoto D."/>
            <person name="Yang H.P."/>
            <person name="Yang S.P."/>
            <person name="Yorke J.A."/>
            <person name="Yoshida K."/>
            <person name="Zdobnov E."/>
            <person name="Zhang P."/>
            <person name="Zhang Y."/>
            <person name="Zimin A.V."/>
            <person name="Baldwin J."/>
            <person name="Abdouelleil A."/>
            <person name="Abdulkadir J."/>
            <person name="Abebe A."/>
            <person name="Abera B."/>
            <person name="Abreu J."/>
            <person name="Acer S.C."/>
            <person name="Aftuck L."/>
            <person name="Alexander A."/>
            <person name="An P."/>
            <person name="Anderson E."/>
            <person name="Anderson S."/>
            <person name="Arachi H."/>
            <person name="Azer M."/>
            <person name="Bachantsang P."/>
            <person name="Barry A."/>
            <person name="Bayul T."/>
            <person name="Berlin A."/>
            <person name="Bessette D."/>
            <person name="Bloom T."/>
            <person name="Blye J."/>
            <person name="Boguslavskiy L."/>
            <person name="Bonnet C."/>
            <person name="Boukhgalter B."/>
            <person name="Bourzgui I."/>
            <person name="Brown A."/>
            <person name="Cahill P."/>
            <person name="Channer S."/>
            <person name="Cheshatsang Y."/>
            <person name="Chuda L."/>
            <person name="Citroen M."/>
            <person name="Collymore A."/>
            <person name="Cooke P."/>
            <person name="Costello M."/>
            <person name="D'Aco K."/>
            <person name="Daza R."/>
            <person name="De Haan G."/>
            <person name="DeGray S."/>
            <person name="DeMaso C."/>
            <person name="Dhargay N."/>
            <person name="Dooley K."/>
            <person name="Dooley E."/>
            <person name="Doricent M."/>
            <person name="Dorje P."/>
            <person name="Dorjee K."/>
            <person name="Dupes A."/>
            <person name="Elong R."/>
            <person name="Falk J."/>
            <person name="Farina A."/>
            <person name="Faro S."/>
            <person name="Ferguson D."/>
            <person name="Fisher S."/>
            <person name="Foley C.D."/>
            <person name="Franke A."/>
            <person name="Friedrich D."/>
            <person name="Gadbois L."/>
            <person name="Gearin G."/>
            <person name="Gearin C.R."/>
            <person name="Giannoukos G."/>
            <person name="Goode T."/>
            <person name="Graham J."/>
            <person name="Grandbois E."/>
            <person name="Grewal S."/>
            <person name="Gyaltsen K."/>
            <person name="Hafez N."/>
            <person name="Hagos B."/>
            <person name="Hall J."/>
            <person name="Henson C."/>
            <person name="Hollinger A."/>
            <person name="Honan T."/>
            <person name="Huard M.D."/>
            <person name="Hughes L."/>
            <person name="Hurhula B."/>
            <person name="Husby M.E."/>
            <person name="Kamat A."/>
            <person name="Kanga B."/>
            <person name="Kashin S."/>
            <person name="Khazanovich D."/>
            <person name="Kisner P."/>
            <person name="Lance K."/>
            <person name="Lara M."/>
            <person name="Lee W."/>
            <person name="Lennon N."/>
            <person name="Letendre F."/>
            <person name="LeVine R."/>
            <person name="Lipovsky A."/>
            <person name="Liu X."/>
            <person name="Liu J."/>
            <person name="Liu S."/>
            <person name="Lokyitsang T."/>
            <person name="Lokyitsang Y."/>
            <person name="Lubonja R."/>
            <person name="Lui A."/>
            <person name="MacDonald P."/>
            <person name="Magnisalis V."/>
            <person name="Maru K."/>
            <person name="Matthews C."/>
            <person name="McCusker W."/>
            <person name="McDonough S."/>
            <person name="Mehta T."/>
            <person name="Meldrim J."/>
            <person name="Meneus L."/>
            <person name="Mihai O."/>
            <person name="Mihalev A."/>
            <person name="Mihova T."/>
            <person name="Mittelman R."/>
            <person name="Mlenga V."/>
            <person name="Montmayeur A."/>
            <person name="Mulrain L."/>
            <person name="Navidi A."/>
            <person name="Naylor J."/>
            <person name="Negash T."/>
            <person name="Nguyen T."/>
            <person name="Nguyen N."/>
            <person name="Nicol R."/>
            <person name="Norbu C."/>
            <person name="Norbu N."/>
            <person name="Novod N."/>
            <person name="O'Neill B."/>
            <person name="Osman S."/>
            <person name="Markiewicz E."/>
            <person name="Oyono O.L."/>
            <person name="Patti C."/>
            <person name="Phunkhang P."/>
            <person name="Pierre F."/>
            <person name="Priest M."/>
            <person name="Raghuraman S."/>
            <person name="Rege F."/>
            <person name="Reyes R."/>
            <person name="Rise C."/>
            <person name="Rogov P."/>
            <person name="Ross K."/>
            <person name="Ryan E."/>
            <person name="Settipalli S."/>
            <person name="Shea T."/>
            <person name="Sherpa N."/>
            <person name="Shi L."/>
            <person name="Shih D."/>
            <person name="Sparrow T."/>
            <person name="Spaulding J."/>
            <person name="Stalker J."/>
            <person name="Stange-Thomann N."/>
            <person name="Stavropoulos S."/>
            <person name="Stone C."/>
            <person name="Strader C."/>
            <person name="Tesfaye S."/>
            <person name="Thomson T."/>
            <person name="Thoulutsang Y."/>
            <person name="Thoulutsang D."/>
            <person name="Topham K."/>
            <person name="Topping I."/>
            <person name="Tsamla T."/>
            <person name="Vassiliev H."/>
            <person name="Vo A."/>
            <person name="Wangchuk T."/>
            <person name="Wangdi T."/>
            <person name="Weiand M."/>
            <person name="Wilkinson J."/>
            <person name="Wilson A."/>
            <person name="Yadav S."/>
            <person name="Young G."/>
            <person name="Yu Q."/>
            <person name="Zembek L."/>
            <person name="Zhong D."/>
            <person name="Zimmer A."/>
            <person name="Zwirko Z."/>
            <person name="Jaffe D.B."/>
            <person name="Alvarez P."/>
            <person name="Brockman W."/>
            <person name="Butler J."/>
            <person name="Chin C."/>
            <person name="Gnerre S."/>
            <person name="Grabherr M."/>
            <person name="Kleber M."/>
            <person name="Mauceli E."/>
            <person name="MacCallum I."/>
        </authorList>
    </citation>
    <scope>NUCLEOTIDE SEQUENCE [LARGE SCALE GENOMIC DNA]</scope>
    <source>
        <strain evidence="2">Tai18E2 / Tucson 14021-0261.01</strain>
    </source>
</reference>